<dbReference type="InterPro" id="IPR036689">
    <property type="entry name" value="ESAT-6-like_sf"/>
</dbReference>
<accession>A0A7G8PKJ7</accession>
<name>A0A7G8PKJ7_9MYCO</name>
<dbReference type="Pfam" id="PF06013">
    <property type="entry name" value="WXG100"/>
    <property type="match status" value="1"/>
</dbReference>
<dbReference type="KEGG" id="mflu:HZU40_11770"/>
<dbReference type="RefSeq" id="WP_187098461.1">
    <property type="nucleotide sequence ID" value="NZ_CP059894.1"/>
</dbReference>
<dbReference type="Gene3D" id="1.10.287.1060">
    <property type="entry name" value="ESAT-6-like"/>
    <property type="match status" value="1"/>
</dbReference>
<dbReference type="AlphaFoldDB" id="A0A7G8PKJ7"/>
<evidence type="ECO:0000313" key="2">
    <source>
        <dbReference type="Proteomes" id="UP000515498"/>
    </source>
</evidence>
<dbReference type="Proteomes" id="UP000515498">
    <property type="component" value="Chromosome"/>
</dbReference>
<organism evidence="1 2">
    <name type="scientific">Mycolicibacterium fluoranthenivorans</name>
    <dbReference type="NCBI Taxonomy" id="258505"/>
    <lineage>
        <taxon>Bacteria</taxon>
        <taxon>Bacillati</taxon>
        <taxon>Actinomycetota</taxon>
        <taxon>Actinomycetes</taxon>
        <taxon>Mycobacteriales</taxon>
        <taxon>Mycobacteriaceae</taxon>
        <taxon>Mycolicibacterium</taxon>
    </lineage>
</organism>
<reference evidence="1 2" key="1">
    <citation type="submission" date="2020-07" db="EMBL/GenBank/DDBJ databases">
        <title>Draft genome sequence of four isobutane-metabolizing strains capable of cometabolically degrading diverse ether contaminants.</title>
        <authorList>
            <person name="Chen W."/>
            <person name="Faulkner N."/>
            <person name="Smith C."/>
            <person name="Hyman M."/>
        </authorList>
    </citation>
    <scope>NUCLEOTIDE SEQUENCE [LARGE SCALE GENOMIC DNA]</scope>
    <source>
        <strain evidence="1 2">2A</strain>
    </source>
</reference>
<evidence type="ECO:0000313" key="1">
    <source>
        <dbReference type="EMBL" id="QNJ94863.1"/>
    </source>
</evidence>
<dbReference type="EMBL" id="CP059894">
    <property type="protein sequence ID" value="QNJ94863.1"/>
    <property type="molecule type" value="Genomic_DNA"/>
</dbReference>
<sequence length="96" mass="10726">MPTFQYDLAEMSDFLNLVDDSIEQIGTHLDAARATVSTLLEQYSGSAAVAFTHLHQDWQDRAQQHLTELGAFRAYVATARDNYAEALRANLDMFGS</sequence>
<dbReference type="InterPro" id="IPR010310">
    <property type="entry name" value="T7SS_ESAT-6-like"/>
</dbReference>
<proteinExistence type="predicted"/>
<gene>
    <name evidence="1" type="ORF">HZU40_11770</name>
</gene>
<protein>
    <submittedName>
        <fullName evidence="1">WXG100 family type VII secretion target</fullName>
    </submittedName>
</protein>
<dbReference type="SUPFAM" id="SSF140453">
    <property type="entry name" value="EsxAB dimer-like"/>
    <property type="match status" value="1"/>
</dbReference>